<dbReference type="PATRIC" id="fig|33934.7.peg.925"/>
<gene>
    <name evidence="1" type="ORF">TAF16_1861</name>
</gene>
<dbReference type="Proteomes" id="UP000078336">
    <property type="component" value="Unassembled WGS sequence"/>
</dbReference>
<reference evidence="1 2" key="1">
    <citation type="submission" date="2016-03" db="EMBL/GenBank/DDBJ databases">
        <title>Spore heat resistance.</title>
        <authorList>
            <person name="Boekhorst J."/>
            <person name="Berendsen E.M."/>
            <person name="Wells-Bennik M.H."/>
            <person name="Kuipers O.P."/>
        </authorList>
    </citation>
    <scope>NUCLEOTIDE SEQUENCE [LARGE SCALE GENOMIC DNA]</scope>
    <source>
        <strain evidence="1 2">AF16</strain>
    </source>
</reference>
<dbReference type="AlphaFoldDB" id="A0A178TBV5"/>
<evidence type="ECO:0000313" key="1">
    <source>
        <dbReference type="EMBL" id="OAO78594.1"/>
    </source>
</evidence>
<protein>
    <submittedName>
        <fullName evidence="1">Uncharacterized protein</fullName>
    </submittedName>
</protein>
<dbReference type="RefSeq" id="WP_064214342.1">
    <property type="nucleotide sequence ID" value="NZ_LUCQ01000105.1"/>
</dbReference>
<name>A0A178TBV5_9BACL</name>
<dbReference type="OrthoDB" id="9978238at2"/>
<organism evidence="1 2">
    <name type="scientific">Anoxybacillus flavithermus</name>
    <dbReference type="NCBI Taxonomy" id="33934"/>
    <lineage>
        <taxon>Bacteria</taxon>
        <taxon>Bacillati</taxon>
        <taxon>Bacillota</taxon>
        <taxon>Bacilli</taxon>
        <taxon>Bacillales</taxon>
        <taxon>Anoxybacillaceae</taxon>
        <taxon>Anoxybacillus</taxon>
    </lineage>
</organism>
<sequence>MIDKLQVDGMNISFSEQVWILRKEVSKVFEYMAIDDFYHAKNAVLNDDWNPENIAEVLMRANYNGAIARITYYKYIHKLGFDPRALWDALILEWMMSGVWIFALDKAINTKEFRDVLKKFRYPEWVKFGLTGGGLDELKKMGEKFSVEMDRIKESI</sequence>
<accession>A0A178TBV5</accession>
<comment type="caution">
    <text evidence="1">The sequence shown here is derived from an EMBL/GenBank/DDBJ whole genome shotgun (WGS) entry which is preliminary data.</text>
</comment>
<evidence type="ECO:0000313" key="2">
    <source>
        <dbReference type="Proteomes" id="UP000078336"/>
    </source>
</evidence>
<keyword evidence="2" id="KW-1185">Reference proteome</keyword>
<proteinExistence type="predicted"/>
<dbReference type="EMBL" id="LUCQ01000105">
    <property type="protein sequence ID" value="OAO78594.1"/>
    <property type="molecule type" value="Genomic_DNA"/>
</dbReference>